<reference evidence="1 2" key="1">
    <citation type="submission" date="2019-04" db="EMBL/GenBank/DDBJ databases">
        <title>Three New Species of Nocardioides, Nocardioides euryhalodurans sp. nov., Nocardioides seonyuensis sp. nov. and Nocardioides eburneoflavus sp. nov. Isolated from Soil.</title>
        <authorList>
            <person name="Roh S.G."/>
            <person name="Lee C."/>
            <person name="Kim M.-K."/>
            <person name="Kim S.B."/>
        </authorList>
    </citation>
    <scope>NUCLEOTIDE SEQUENCE [LARGE SCALE GENOMIC DNA]</scope>
    <source>
        <strain evidence="1 2">MMS17-SY213</strain>
    </source>
</reference>
<dbReference type="EMBL" id="SRRO01000001">
    <property type="protein sequence ID" value="TGN65392.1"/>
    <property type="molecule type" value="Genomic_DNA"/>
</dbReference>
<organism evidence="1 2">
    <name type="scientific">Nocardioides eburneiflavus</name>
    <dbReference type="NCBI Taxonomy" id="2518372"/>
    <lineage>
        <taxon>Bacteria</taxon>
        <taxon>Bacillati</taxon>
        <taxon>Actinomycetota</taxon>
        <taxon>Actinomycetes</taxon>
        <taxon>Propionibacteriales</taxon>
        <taxon>Nocardioidaceae</taxon>
        <taxon>Nocardioides</taxon>
    </lineage>
</organism>
<comment type="caution">
    <text evidence="1">The sequence shown here is derived from an EMBL/GenBank/DDBJ whole genome shotgun (WGS) entry which is preliminary data.</text>
</comment>
<dbReference type="AlphaFoldDB" id="A0A4Z1C7F7"/>
<evidence type="ECO:0000313" key="2">
    <source>
        <dbReference type="Proteomes" id="UP000297496"/>
    </source>
</evidence>
<accession>A0A4Z1C7F7</accession>
<dbReference type="RefSeq" id="WP_135839888.1">
    <property type="nucleotide sequence ID" value="NZ_SRRO01000001.1"/>
</dbReference>
<name>A0A4Z1C7F7_9ACTN</name>
<sequence length="109" mass="11858">MDPFAEPDVTVHVTVIVTSAWETNWVRTSRIGSGGEVLGYQVTDSVGLFSPHATFPEALNAHADGCDQFREAAREAGDLLATNHWAREALQIGIAGQHEPGPLDDDYWP</sequence>
<proteinExistence type="predicted"/>
<dbReference type="Proteomes" id="UP000297496">
    <property type="component" value="Unassembled WGS sequence"/>
</dbReference>
<keyword evidence="2" id="KW-1185">Reference proteome</keyword>
<protein>
    <submittedName>
        <fullName evidence="1">Uncharacterized protein</fullName>
    </submittedName>
</protein>
<gene>
    <name evidence="1" type="ORF">EXE59_16595</name>
</gene>
<evidence type="ECO:0000313" key="1">
    <source>
        <dbReference type="EMBL" id="TGN65392.1"/>
    </source>
</evidence>